<dbReference type="SUPFAM" id="SSF54843">
    <property type="entry name" value="Ribosomal protein L22"/>
    <property type="match status" value="1"/>
</dbReference>
<comment type="similarity">
    <text evidence="1 6">Belongs to the universal ribosomal protein uL22 family.</text>
</comment>
<evidence type="ECO:0000256" key="3">
    <source>
        <dbReference type="ARBA" id="ARBA00023274"/>
    </source>
</evidence>
<dbReference type="GO" id="GO:0003735">
    <property type="term" value="F:structural constituent of ribosome"/>
    <property type="evidence" value="ECO:0007669"/>
    <property type="project" value="InterPro"/>
</dbReference>
<comment type="caution">
    <text evidence="8">The sequence shown here is derived from an EMBL/GenBank/DDBJ whole genome shotgun (WGS) entry which is preliminary data.</text>
</comment>
<dbReference type="Gene3D" id="3.90.470.10">
    <property type="entry name" value="Ribosomal protein L22/L17"/>
    <property type="match status" value="2"/>
</dbReference>
<dbReference type="InterPro" id="IPR047867">
    <property type="entry name" value="Ribosomal_uL22_bac/org-type"/>
</dbReference>
<evidence type="ECO:0000256" key="6">
    <source>
        <dbReference type="RuleBase" id="RU004005"/>
    </source>
</evidence>
<dbReference type="Proteomes" id="UP000821853">
    <property type="component" value="Chromosome 5"/>
</dbReference>
<keyword evidence="2 6" id="KW-0689">Ribosomal protein</keyword>
<dbReference type="PANTHER" id="PTHR13501">
    <property type="entry name" value="CHLOROPLAST 50S RIBOSOMAL PROTEIN L22-RELATED"/>
    <property type="match status" value="1"/>
</dbReference>
<feature type="region of interest" description="Disordered" evidence="7">
    <location>
        <begin position="82"/>
        <end position="108"/>
    </location>
</feature>
<accession>A0A9J6GLQ6</accession>
<evidence type="ECO:0000256" key="7">
    <source>
        <dbReference type="SAM" id="MobiDB-lite"/>
    </source>
</evidence>
<gene>
    <name evidence="8" type="ORF">HPB48_017389</name>
</gene>
<reference evidence="8 9" key="1">
    <citation type="journal article" date="2020" name="Cell">
        <title>Large-Scale Comparative Analyses of Tick Genomes Elucidate Their Genetic Diversity and Vector Capacities.</title>
        <authorList>
            <consortium name="Tick Genome and Microbiome Consortium (TIGMIC)"/>
            <person name="Jia N."/>
            <person name="Wang J."/>
            <person name="Shi W."/>
            <person name="Du L."/>
            <person name="Sun Y."/>
            <person name="Zhan W."/>
            <person name="Jiang J.F."/>
            <person name="Wang Q."/>
            <person name="Zhang B."/>
            <person name="Ji P."/>
            <person name="Bell-Sakyi L."/>
            <person name="Cui X.M."/>
            <person name="Yuan T.T."/>
            <person name="Jiang B.G."/>
            <person name="Yang W.F."/>
            <person name="Lam T.T."/>
            <person name="Chang Q.C."/>
            <person name="Ding S.J."/>
            <person name="Wang X.J."/>
            <person name="Zhu J.G."/>
            <person name="Ruan X.D."/>
            <person name="Zhao L."/>
            <person name="Wei J.T."/>
            <person name="Ye R.Z."/>
            <person name="Que T.C."/>
            <person name="Du C.H."/>
            <person name="Zhou Y.H."/>
            <person name="Cheng J.X."/>
            <person name="Dai P.F."/>
            <person name="Guo W.B."/>
            <person name="Han X.H."/>
            <person name="Huang E.J."/>
            <person name="Li L.F."/>
            <person name="Wei W."/>
            <person name="Gao Y.C."/>
            <person name="Liu J.Z."/>
            <person name="Shao H.Z."/>
            <person name="Wang X."/>
            <person name="Wang C.C."/>
            <person name="Yang T.C."/>
            <person name="Huo Q.B."/>
            <person name="Li W."/>
            <person name="Chen H.Y."/>
            <person name="Chen S.E."/>
            <person name="Zhou L.G."/>
            <person name="Ni X.B."/>
            <person name="Tian J.H."/>
            <person name="Sheng Y."/>
            <person name="Liu T."/>
            <person name="Pan Y.S."/>
            <person name="Xia L.Y."/>
            <person name="Li J."/>
            <person name="Zhao F."/>
            <person name="Cao W.C."/>
        </authorList>
    </citation>
    <scope>NUCLEOTIDE SEQUENCE [LARGE SCALE GENOMIC DNA]</scope>
    <source>
        <strain evidence="8">HaeL-2018</strain>
    </source>
</reference>
<dbReference type="EMBL" id="JABSTR010000007">
    <property type="protein sequence ID" value="KAH9375881.1"/>
    <property type="molecule type" value="Genomic_DNA"/>
</dbReference>
<keyword evidence="9" id="KW-1185">Reference proteome</keyword>
<evidence type="ECO:0000256" key="5">
    <source>
        <dbReference type="ARBA" id="ARBA00035506"/>
    </source>
</evidence>
<dbReference type="Pfam" id="PF00237">
    <property type="entry name" value="Ribosomal_L22"/>
    <property type="match status" value="1"/>
</dbReference>
<sequence>MRFYTPDLVLLAWRQRRVDPATPTSTMLASCRLALLRVLALPSAAAATTTLNRLAPALQTSLLPKKHFGVTAAALKKHDALEGELPGPQKSSRPGGPPPSPRGSLGGALRSQIRYSPKKMLPIAQMIRGMSVDEAIKQLSFVHRKGAMCHGGAARGQELACGSTTSSTRSTCGWPSPSAAMGHHQGIRRHARGKLGIIQYRFCHYFVRLVEGPPPEHYYDPPLTPSQKLQEFIQELRDRRIIYSL</sequence>
<proteinExistence type="inferred from homology"/>
<evidence type="ECO:0000313" key="8">
    <source>
        <dbReference type="EMBL" id="KAH9375881.1"/>
    </source>
</evidence>
<dbReference type="AlphaFoldDB" id="A0A9J6GLQ6"/>
<protein>
    <recommendedName>
        <fullName evidence="4">Large ribosomal subunit protein uL22m</fullName>
    </recommendedName>
    <alternativeName>
        <fullName evidence="5">39S ribosomal protein L22, mitochondrial</fullName>
    </alternativeName>
</protein>
<dbReference type="InterPro" id="IPR001063">
    <property type="entry name" value="Ribosomal_uL22"/>
</dbReference>
<dbReference type="PANTHER" id="PTHR13501:SF8">
    <property type="entry name" value="LARGE RIBOSOMAL SUBUNIT PROTEIN UL22M"/>
    <property type="match status" value="1"/>
</dbReference>
<evidence type="ECO:0000256" key="4">
    <source>
        <dbReference type="ARBA" id="ARBA00035286"/>
    </source>
</evidence>
<dbReference type="VEuPathDB" id="VectorBase:HLOH_051474"/>
<dbReference type="OrthoDB" id="416470at2759"/>
<dbReference type="GO" id="GO:0006412">
    <property type="term" value="P:translation"/>
    <property type="evidence" value="ECO:0007669"/>
    <property type="project" value="InterPro"/>
</dbReference>
<organism evidence="8 9">
    <name type="scientific">Haemaphysalis longicornis</name>
    <name type="common">Bush tick</name>
    <dbReference type="NCBI Taxonomy" id="44386"/>
    <lineage>
        <taxon>Eukaryota</taxon>
        <taxon>Metazoa</taxon>
        <taxon>Ecdysozoa</taxon>
        <taxon>Arthropoda</taxon>
        <taxon>Chelicerata</taxon>
        <taxon>Arachnida</taxon>
        <taxon>Acari</taxon>
        <taxon>Parasitiformes</taxon>
        <taxon>Ixodida</taxon>
        <taxon>Ixodoidea</taxon>
        <taxon>Ixodidae</taxon>
        <taxon>Haemaphysalinae</taxon>
        <taxon>Haemaphysalis</taxon>
    </lineage>
</organism>
<dbReference type="GO" id="GO:0005762">
    <property type="term" value="C:mitochondrial large ribosomal subunit"/>
    <property type="evidence" value="ECO:0007669"/>
    <property type="project" value="TreeGrafter"/>
</dbReference>
<dbReference type="InterPro" id="IPR036394">
    <property type="entry name" value="Ribosomal_uL22_sf"/>
</dbReference>
<evidence type="ECO:0000256" key="1">
    <source>
        <dbReference type="ARBA" id="ARBA00009451"/>
    </source>
</evidence>
<evidence type="ECO:0000256" key="2">
    <source>
        <dbReference type="ARBA" id="ARBA00022980"/>
    </source>
</evidence>
<name>A0A9J6GLQ6_HAELO</name>
<evidence type="ECO:0000313" key="9">
    <source>
        <dbReference type="Proteomes" id="UP000821853"/>
    </source>
</evidence>
<dbReference type="PROSITE" id="PS51257">
    <property type="entry name" value="PROKAR_LIPOPROTEIN"/>
    <property type="match status" value="1"/>
</dbReference>
<keyword evidence="3 6" id="KW-0687">Ribonucleoprotein</keyword>